<organism evidence="16 17">
    <name type="scientific">Bordetella flabilis</name>
    <dbReference type="NCBI Taxonomy" id="463014"/>
    <lineage>
        <taxon>Bacteria</taxon>
        <taxon>Pseudomonadati</taxon>
        <taxon>Pseudomonadota</taxon>
        <taxon>Betaproteobacteria</taxon>
        <taxon>Burkholderiales</taxon>
        <taxon>Alcaligenaceae</taxon>
        <taxon>Bordetella</taxon>
    </lineage>
</organism>
<evidence type="ECO:0000259" key="15">
    <source>
        <dbReference type="PROSITE" id="PS51194"/>
    </source>
</evidence>
<dbReference type="GO" id="GO:0043138">
    <property type="term" value="F:3'-5' DNA helicase activity"/>
    <property type="evidence" value="ECO:0007669"/>
    <property type="project" value="UniProtKB-EC"/>
</dbReference>
<comment type="catalytic activity">
    <reaction evidence="9">
        <text>Couples ATP hydrolysis with the unwinding of duplex DNA by translocating in the 3'-5' direction.</text>
        <dbReference type="EC" id="5.6.2.4"/>
    </reaction>
</comment>
<keyword evidence="7" id="KW-0238">DNA-binding</keyword>
<dbReference type="InterPro" id="IPR001650">
    <property type="entry name" value="Helicase_C-like"/>
</dbReference>
<dbReference type="STRING" id="463014.BAU07_08565"/>
<evidence type="ECO:0000256" key="9">
    <source>
        <dbReference type="ARBA" id="ARBA00034617"/>
    </source>
</evidence>
<accession>A0A193GCH3</accession>
<keyword evidence="8" id="KW-0413">Isomerase</keyword>
<dbReference type="NCBIfam" id="TIGR00614">
    <property type="entry name" value="recQ_fam"/>
    <property type="match status" value="1"/>
</dbReference>
<dbReference type="EMBL" id="CP016172">
    <property type="protein sequence ID" value="ANN77156.1"/>
    <property type="molecule type" value="Genomic_DNA"/>
</dbReference>
<dbReference type="SUPFAM" id="SSF52540">
    <property type="entry name" value="P-loop containing nucleoside triphosphate hydrolases"/>
    <property type="match status" value="1"/>
</dbReference>
<dbReference type="CDD" id="cd17920">
    <property type="entry name" value="DEXHc_RecQ"/>
    <property type="match status" value="1"/>
</dbReference>
<proteinExistence type="inferred from homology"/>
<evidence type="ECO:0000256" key="12">
    <source>
        <dbReference type="ARBA" id="ARBA00044550"/>
    </source>
</evidence>
<name>A0A193GCH3_9BORD</name>
<dbReference type="PROSITE" id="PS00690">
    <property type="entry name" value="DEAH_ATP_HELICASE"/>
    <property type="match status" value="1"/>
</dbReference>
<feature type="domain" description="Helicase ATP-binding" evidence="14">
    <location>
        <begin position="40"/>
        <end position="208"/>
    </location>
</feature>
<dbReference type="Proteomes" id="UP000091926">
    <property type="component" value="Chromosome"/>
</dbReference>
<dbReference type="SMART" id="SM00487">
    <property type="entry name" value="DEXDc"/>
    <property type="match status" value="1"/>
</dbReference>
<dbReference type="GO" id="GO:0043590">
    <property type="term" value="C:bacterial nucleoid"/>
    <property type="evidence" value="ECO:0007669"/>
    <property type="project" value="TreeGrafter"/>
</dbReference>
<dbReference type="OrthoDB" id="9760034at2"/>
<dbReference type="KEGG" id="bfz:BAU07_08565"/>
<keyword evidence="3" id="KW-0547">Nucleotide-binding</keyword>
<evidence type="ECO:0000256" key="6">
    <source>
        <dbReference type="ARBA" id="ARBA00022840"/>
    </source>
</evidence>
<evidence type="ECO:0000256" key="10">
    <source>
        <dbReference type="ARBA" id="ARBA00034808"/>
    </source>
</evidence>
<protein>
    <recommendedName>
        <fullName evidence="11">ATP-dependent DNA helicase RecQ</fullName>
        <ecNumber evidence="10">5.6.2.4</ecNumber>
    </recommendedName>
    <alternativeName>
        <fullName evidence="12">DNA 3'-5' helicase RecQ</fullName>
    </alternativeName>
</protein>
<gene>
    <name evidence="16" type="ORF">BAU07_08565</name>
</gene>
<dbReference type="InterPro" id="IPR014001">
    <property type="entry name" value="Helicase_ATP-bd"/>
</dbReference>
<dbReference type="PANTHER" id="PTHR13710">
    <property type="entry name" value="DNA HELICASE RECQ FAMILY MEMBER"/>
    <property type="match status" value="1"/>
</dbReference>
<dbReference type="PROSITE" id="PS51194">
    <property type="entry name" value="HELICASE_CTER"/>
    <property type="match status" value="1"/>
</dbReference>
<evidence type="ECO:0000256" key="7">
    <source>
        <dbReference type="ARBA" id="ARBA00023125"/>
    </source>
</evidence>
<dbReference type="FunFam" id="3.40.50.300:FF:001389">
    <property type="entry name" value="ATP-dependent DNA helicase RecQ"/>
    <property type="match status" value="1"/>
</dbReference>
<evidence type="ECO:0000256" key="1">
    <source>
        <dbReference type="ARBA" id="ARBA00005446"/>
    </source>
</evidence>
<dbReference type="GO" id="GO:0030894">
    <property type="term" value="C:replisome"/>
    <property type="evidence" value="ECO:0007669"/>
    <property type="project" value="TreeGrafter"/>
</dbReference>
<dbReference type="GO" id="GO:0016787">
    <property type="term" value="F:hydrolase activity"/>
    <property type="evidence" value="ECO:0007669"/>
    <property type="project" value="UniProtKB-KW"/>
</dbReference>
<dbReference type="InterPro" id="IPR032284">
    <property type="entry name" value="RecQ_Zn-bd"/>
</dbReference>
<dbReference type="AlphaFoldDB" id="A0A193GCH3"/>
<dbReference type="Gene3D" id="3.40.50.300">
    <property type="entry name" value="P-loop containing nucleotide triphosphate hydrolases"/>
    <property type="match status" value="2"/>
</dbReference>
<keyword evidence="2" id="KW-0479">Metal-binding</keyword>
<keyword evidence="6" id="KW-0067">ATP-binding</keyword>
<evidence type="ECO:0000313" key="17">
    <source>
        <dbReference type="Proteomes" id="UP000091926"/>
    </source>
</evidence>
<dbReference type="GO" id="GO:0005737">
    <property type="term" value="C:cytoplasm"/>
    <property type="evidence" value="ECO:0007669"/>
    <property type="project" value="TreeGrafter"/>
</dbReference>
<keyword evidence="4" id="KW-0378">Hydrolase</keyword>
<dbReference type="GO" id="GO:0046872">
    <property type="term" value="F:metal ion binding"/>
    <property type="evidence" value="ECO:0007669"/>
    <property type="project" value="UniProtKB-KW"/>
</dbReference>
<dbReference type="GO" id="GO:0009378">
    <property type="term" value="F:four-way junction helicase activity"/>
    <property type="evidence" value="ECO:0007669"/>
    <property type="project" value="TreeGrafter"/>
</dbReference>
<dbReference type="InterPro" id="IPR002464">
    <property type="entry name" value="DNA/RNA_helicase_DEAH_CS"/>
</dbReference>
<evidence type="ECO:0000256" key="3">
    <source>
        <dbReference type="ARBA" id="ARBA00022741"/>
    </source>
</evidence>
<dbReference type="GO" id="GO:0006310">
    <property type="term" value="P:DNA recombination"/>
    <property type="evidence" value="ECO:0007669"/>
    <property type="project" value="InterPro"/>
</dbReference>
<dbReference type="GO" id="GO:0005524">
    <property type="term" value="F:ATP binding"/>
    <property type="evidence" value="ECO:0007669"/>
    <property type="project" value="UniProtKB-KW"/>
</dbReference>
<evidence type="ECO:0000256" key="2">
    <source>
        <dbReference type="ARBA" id="ARBA00022723"/>
    </source>
</evidence>
<keyword evidence="5" id="KW-0347">Helicase</keyword>
<dbReference type="InterPro" id="IPR004589">
    <property type="entry name" value="DNA_helicase_ATP-dep_RecQ"/>
</dbReference>
<dbReference type="Pfam" id="PF00271">
    <property type="entry name" value="Helicase_C"/>
    <property type="match status" value="1"/>
</dbReference>
<comment type="similarity">
    <text evidence="1">Belongs to the helicase family. RecQ subfamily.</text>
</comment>
<dbReference type="Pfam" id="PF00270">
    <property type="entry name" value="DEAD"/>
    <property type="match status" value="1"/>
</dbReference>
<keyword evidence="17" id="KW-1185">Reference proteome</keyword>
<dbReference type="GO" id="GO:0003677">
    <property type="term" value="F:DNA binding"/>
    <property type="evidence" value="ECO:0007669"/>
    <property type="project" value="UniProtKB-KW"/>
</dbReference>
<dbReference type="EC" id="5.6.2.4" evidence="10"/>
<dbReference type="Pfam" id="PF16124">
    <property type="entry name" value="RecQ_Zn_bind"/>
    <property type="match status" value="1"/>
</dbReference>
<dbReference type="InterPro" id="IPR036388">
    <property type="entry name" value="WH-like_DNA-bd_sf"/>
</dbReference>
<sequence length="601" mass="65837">MPVQKSKAAASRDGIPAQARRILREQFGIRTLRPGQAEVMASVLRGNDTIAVMPTASGKSLCYQVPALCLPGLTVVVSPLIALMKDQDEKLAELGVDAAVFNSATPEADQARYRRDAARHRHPILLATPERLADREFIHWLQRQSVSLFVVDEAHCISQWGHDFRPAYLEIPGVVRALGSPPVLAMTATATDEVIQDIAASLDLRAACVVKVGVYRDNLHYEVRQVAGEESKQAAVLELVAGTPGSAIVYTATVKEAEALYEMLKEAGENVELYHGRLPSRRRTQAQDGFMEGSVRVMVATDAFGMGIDKPDVRLVVHAQLPGSLDAYYQESGRAGRDGKAARCVLVHEEKDKRVQQFFLANRYPSEEMLQRLVRTLAAAPAPLSFAALREAMADTGLRKLQVGLKLLQDGGIVARHAEGAASPAHGDTISLLEPSDATKDQARRVAAAARAYRERAEGDRQTLEAMVAYARSGRCRWRMLLDHFGEAPPWERCDTCDSCKLVLAAESAAQAGDLPENEQPQRSVAVLHVGDGVRVRRYGAGVVEAVTRERVDIRFPNGDLRRFLPGYVRRLKRKPPLPAAPEAQPLQTETRLRTPLAGSR</sequence>
<evidence type="ECO:0000256" key="11">
    <source>
        <dbReference type="ARBA" id="ARBA00044535"/>
    </source>
</evidence>
<evidence type="ECO:0000256" key="5">
    <source>
        <dbReference type="ARBA" id="ARBA00022806"/>
    </source>
</evidence>
<dbReference type="PROSITE" id="PS51192">
    <property type="entry name" value="HELICASE_ATP_BIND_1"/>
    <property type="match status" value="1"/>
</dbReference>
<evidence type="ECO:0000259" key="14">
    <source>
        <dbReference type="PROSITE" id="PS51192"/>
    </source>
</evidence>
<evidence type="ECO:0000256" key="4">
    <source>
        <dbReference type="ARBA" id="ARBA00022801"/>
    </source>
</evidence>
<dbReference type="GO" id="GO:0006281">
    <property type="term" value="P:DNA repair"/>
    <property type="evidence" value="ECO:0007669"/>
    <property type="project" value="TreeGrafter"/>
</dbReference>
<evidence type="ECO:0000313" key="16">
    <source>
        <dbReference type="EMBL" id="ANN77156.1"/>
    </source>
</evidence>
<dbReference type="PANTHER" id="PTHR13710:SF105">
    <property type="entry name" value="ATP-DEPENDENT DNA HELICASE Q1"/>
    <property type="match status" value="1"/>
</dbReference>
<evidence type="ECO:0000256" key="8">
    <source>
        <dbReference type="ARBA" id="ARBA00023235"/>
    </source>
</evidence>
<dbReference type="InterPro" id="IPR011545">
    <property type="entry name" value="DEAD/DEAH_box_helicase_dom"/>
</dbReference>
<evidence type="ECO:0000256" key="13">
    <source>
        <dbReference type="SAM" id="MobiDB-lite"/>
    </source>
</evidence>
<reference evidence="16 17" key="1">
    <citation type="submission" date="2016-06" db="EMBL/GenBank/DDBJ databases">
        <title>Complete genome sequences of Bordetella bronchialis and Bordetella flabilis.</title>
        <authorList>
            <person name="LiPuma J.J."/>
            <person name="Spilker T."/>
        </authorList>
    </citation>
    <scope>NUCLEOTIDE SEQUENCE [LARGE SCALE GENOMIC DNA]</scope>
    <source>
        <strain evidence="16 17">AU10664</strain>
    </source>
</reference>
<dbReference type="SMART" id="SM00490">
    <property type="entry name" value="HELICc"/>
    <property type="match status" value="1"/>
</dbReference>
<feature type="region of interest" description="Disordered" evidence="13">
    <location>
        <begin position="575"/>
        <end position="601"/>
    </location>
</feature>
<dbReference type="Gene3D" id="1.10.10.10">
    <property type="entry name" value="Winged helix-like DNA-binding domain superfamily/Winged helix DNA-binding domain"/>
    <property type="match status" value="1"/>
</dbReference>
<dbReference type="InterPro" id="IPR027417">
    <property type="entry name" value="P-loop_NTPase"/>
</dbReference>
<feature type="domain" description="Helicase C-terminal" evidence="15">
    <location>
        <begin position="235"/>
        <end position="374"/>
    </location>
</feature>